<evidence type="ECO:0000313" key="1">
    <source>
        <dbReference type="EMBL" id="OAN14106.1"/>
    </source>
</evidence>
<accession>A0A178KAM2</accession>
<dbReference type="AlphaFoldDB" id="A0A178KAM2"/>
<keyword evidence="2" id="KW-1185">Reference proteome</keyword>
<organism evidence="1 2">
    <name type="scientific">Photobacterium jeanii</name>
    <dbReference type="NCBI Taxonomy" id="858640"/>
    <lineage>
        <taxon>Bacteria</taxon>
        <taxon>Pseudomonadati</taxon>
        <taxon>Pseudomonadota</taxon>
        <taxon>Gammaproteobacteria</taxon>
        <taxon>Vibrionales</taxon>
        <taxon>Vibrionaceae</taxon>
        <taxon>Photobacterium</taxon>
    </lineage>
</organism>
<protein>
    <submittedName>
        <fullName evidence="1">Uncharacterized protein</fullName>
    </submittedName>
</protein>
<name>A0A178KAM2_9GAMM</name>
<reference evidence="1 2" key="1">
    <citation type="submission" date="2016-03" db="EMBL/GenBank/DDBJ databases">
        <title>Photobacterium proteolyticum sp. nov. a protease producing bacterium isolated from ocean sediments of Laizhou Bay.</title>
        <authorList>
            <person name="Li Y."/>
        </authorList>
    </citation>
    <scope>NUCLEOTIDE SEQUENCE [LARGE SCALE GENOMIC DNA]</scope>
    <source>
        <strain evidence="1 2">R-40508</strain>
    </source>
</reference>
<proteinExistence type="predicted"/>
<dbReference type="Proteomes" id="UP000078503">
    <property type="component" value="Unassembled WGS sequence"/>
</dbReference>
<comment type="caution">
    <text evidence="1">The sequence shown here is derived from an EMBL/GenBank/DDBJ whole genome shotgun (WGS) entry which is preliminary data.</text>
</comment>
<evidence type="ECO:0000313" key="2">
    <source>
        <dbReference type="Proteomes" id="UP000078503"/>
    </source>
</evidence>
<gene>
    <name evidence="1" type="ORF">A3K86_10980</name>
</gene>
<sequence length="71" mass="8409">MKKVAFQAVRLGIGTFFISHWFCLKRKNCAWRVFFGAERRRKKGWITGAKGQVAKYRSNQVPEYPKTDERQ</sequence>
<dbReference type="EMBL" id="LVHF01000025">
    <property type="protein sequence ID" value="OAN14106.1"/>
    <property type="molecule type" value="Genomic_DNA"/>
</dbReference>